<keyword evidence="5" id="KW-1185">Reference proteome</keyword>
<sequence length="2256" mass="251559">MLEGKKRRSKSGDNFAETAADTTRKSAISVIEVSSSISLSDSMTEATTVAQKSSSDATITGKRSISFGAPRNRLPKARTPSSGARSDKVSSQVSVLTVSISDSEEADARGPPPPRRGRNSLASRSRPESPPWTPARTPQHVTRSCSRHLAMQKAAQMRGYSRSPSPKPGYTVASARMYSPSPTRVRSPMRVQSPRRTVFQVVDEGYYAEPVVRDRARLLRREDQRFQMTADDPKPQRDGKWHEPKLRVSYAARVPSRGSHSDSSLSCSMSSKTTLDYERGDSSRGYYRTASQLDRYRDPKSNSSTPQLYYEDSPPRTYHDQSPMGGYVEGWRPASAALIHGRDVSLSRISECSSPNAGNQESTGKMLLSVSSSRLARSASLTRESSFNPRMPRRGTPRNARSSSSPRQSHSMSPRKPDTAPTRIKVRAASSLHLGYETSSSRSDSSRRVTPNWLEHNGLFPDGPLSPPPPKPPVPPPMPPPKGFSMEPLGLESTTTSASAIRITMSPPPMPPVPPMLPPPTPTEIAALQAVTINMKDLGRKQSSSEHEFGAAELQHRIREKQQVQLEQIFQLQQQTQDFTPLQAVEEQQLKQQLQELQKVLQQQEGAPVLQVQFQSPADPSGKPSTPLAQSVLQVQFQSPSQPVPQVFQAQIPTQAESPPGVIQIQLQSPIVPSEHQQADSFSKVTSPVAHMEQPGVLQVQLASPLDFQTQPVSTLQGTQADQISFLQAHLQSAIDFSALTGPSQADQFGVHNTPLEPKSTSDQAGLFQMQVQGLLDFPQQPDQLGVMQAQLQSQLGFSMQAKAQAQPEPPGVIQMQFHNPSMASKGFIGEDTVQTNLLDQSFQLSTTSQMELLDERMPQIYVPGSSTPQMGSPYQIMSRIQLPMHQAGQLDDLFVLQSDGFDSPKISHGQQLNHSFLQMQMQNPMMPSVDFAGQPFQQPAISCEQMSQEQELAQNMLLEQQSKQISLQMHLGTSSLSNFMQGSGQAMQESMHQMPSQQPAMQDMQDWVREQIPKEPMTLLDEWRSTIHMHGQALQMSEGMVIPDMRDARLQAMDQNQLFKQILAQEVSLDTHFQEMMQTDQLTSRSSPQMQLAERRMEEMRFCDPHQQQLSGQRSQPHTVVTFQTPDRDISHPRPLVMPRPKWKSTPGSSEPRMQRTRRLDLAEMAKQPPRWAFSRMPPRTPSRAELYPGMVFESPPRRAPVPFMMPAPILPRRIQMPAPYSRPFHHNLPEDVAPGTLSQPRTPKPEEEKPQIPQEMQKPHTPQSQCTPQPSQTPQKQPKQAPTPQKPSQSPQLLQSSHPPQAPQPAQTLQRKQSPQEQQQPKQVTQKLQQTSQNSEPCKQNIPLPVEGCGPRMHEPSFLRVPFGIPRPRLAPSLRKSTPILPRPSSPSQLLRPRSPLPGFPDLRQLEFQTRLQQKMLEQQQQQMRQQMMAVARLQCPPRPTRSPTTPIPMMPRSSPNILPPYGAPMLLQQQMQKMQQGNQINRLRGVASDTEGTGYMRRKMLSGTKSSMPDMVSPSDYGNTTLGTKSLAATPNFTDKRKPLPPHIHAHTHVHRKQNYRPSAIETRMRNSQTEMVVYFVVLLATIIGLWTVLDIYGRRTAMHSLNGSYIAIPNASMKGLRDSSGQNGIPVNVSGQPGLELCSSSACLAEGSYVSHQLNWNVNPCESMYEFVCSNRPTKPSDELVLSDMENSLLHKLRGSPSDESPAMKLMHDLWKECLDQDTRNRLGWGPLKHMFKATSLPDWPYQQFTTQGEPAVWKAAAHALRYFGLATLVLLEPSEHPVLGRSPLLALDKPGLLLYPGNDSSWYYDAVSLALSATARKNVAKHSIALDLTNFARQLASIVRSPRASGDLGRDAKLERLRSVPRYRALLVGFLQNDSLVNDDTELLLRAPEYAIRLGYLLDDTAPHVALNYIGFRLLVHVSPFVPESLRKLVPLRARELGLDGHGPGKLVCLRTVEHAMPNVFYRAVYELHRPLMDAVLAADFGGALKQALASRLALLHWLDGDTRERALQRLHQIETRLLFPTSVTDAAKAEQDVRQTPHVIVGEGLRSYARITKHLVHRRLQSTDPWLSQPPSDDQCWMGPGHRTLYLPLKALNASAPAQEPFVLLQLARLGERAAHCLVRLVLEGAGIRAEDSRAWWTPAARQGLAEMRKCYALQSRGDRPTAAEESAALVVAHAAFDARMPLLDFRLENAVSMSLDQLFFIHYTLGYCTADSDVARRVNLALLNFGGFQRAFSCDAGTPMNPRKSCDFW</sequence>
<dbReference type="GO" id="GO:0016485">
    <property type="term" value="P:protein processing"/>
    <property type="evidence" value="ECO:0007669"/>
    <property type="project" value="TreeGrafter"/>
</dbReference>
<feature type="compositionally biased region" description="Low complexity" evidence="2">
    <location>
        <begin position="1253"/>
        <end position="1332"/>
    </location>
</feature>
<comment type="caution">
    <text evidence="4">The sequence shown here is derived from an EMBL/GenBank/DDBJ whole genome shotgun (WGS) entry which is preliminary data.</text>
</comment>
<dbReference type="GO" id="GO:0005886">
    <property type="term" value="C:plasma membrane"/>
    <property type="evidence" value="ECO:0007669"/>
    <property type="project" value="TreeGrafter"/>
</dbReference>
<dbReference type="Pfam" id="PF05649">
    <property type="entry name" value="Peptidase_M13_N"/>
    <property type="match status" value="1"/>
</dbReference>
<dbReference type="GO" id="GO:0004222">
    <property type="term" value="F:metalloendopeptidase activity"/>
    <property type="evidence" value="ECO:0007669"/>
    <property type="project" value="InterPro"/>
</dbReference>
<gene>
    <name evidence="4" type="ORF">HPB51_005814</name>
</gene>
<evidence type="ECO:0000256" key="2">
    <source>
        <dbReference type="SAM" id="MobiDB-lite"/>
    </source>
</evidence>
<feature type="region of interest" description="Disordered" evidence="2">
    <location>
        <begin position="252"/>
        <end position="325"/>
    </location>
</feature>
<feature type="region of interest" description="Disordered" evidence="2">
    <location>
        <begin position="1372"/>
        <end position="1396"/>
    </location>
</feature>
<dbReference type="Proteomes" id="UP000821866">
    <property type="component" value="Chromosome 8"/>
</dbReference>
<accession>A0A9J6D8U6</accession>
<reference evidence="4" key="1">
    <citation type="journal article" date="2020" name="Cell">
        <title>Large-Scale Comparative Analyses of Tick Genomes Elucidate Their Genetic Diversity and Vector Capacities.</title>
        <authorList>
            <consortium name="Tick Genome and Microbiome Consortium (TIGMIC)"/>
            <person name="Jia N."/>
            <person name="Wang J."/>
            <person name="Shi W."/>
            <person name="Du L."/>
            <person name="Sun Y."/>
            <person name="Zhan W."/>
            <person name="Jiang J.F."/>
            <person name="Wang Q."/>
            <person name="Zhang B."/>
            <person name="Ji P."/>
            <person name="Bell-Sakyi L."/>
            <person name="Cui X.M."/>
            <person name="Yuan T.T."/>
            <person name="Jiang B.G."/>
            <person name="Yang W.F."/>
            <person name="Lam T.T."/>
            <person name="Chang Q.C."/>
            <person name="Ding S.J."/>
            <person name="Wang X.J."/>
            <person name="Zhu J.G."/>
            <person name="Ruan X.D."/>
            <person name="Zhao L."/>
            <person name="Wei J.T."/>
            <person name="Ye R.Z."/>
            <person name="Que T.C."/>
            <person name="Du C.H."/>
            <person name="Zhou Y.H."/>
            <person name="Cheng J.X."/>
            <person name="Dai P.F."/>
            <person name="Guo W.B."/>
            <person name="Han X.H."/>
            <person name="Huang E.J."/>
            <person name="Li L.F."/>
            <person name="Wei W."/>
            <person name="Gao Y.C."/>
            <person name="Liu J.Z."/>
            <person name="Shao H.Z."/>
            <person name="Wang X."/>
            <person name="Wang C.C."/>
            <person name="Yang T.C."/>
            <person name="Huo Q.B."/>
            <person name="Li W."/>
            <person name="Chen H.Y."/>
            <person name="Chen S.E."/>
            <person name="Zhou L.G."/>
            <person name="Ni X.B."/>
            <person name="Tian J.H."/>
            <person name="Sheng Y."/>
            <person name="Liu T."/>
            <person name="Pan Y.S."/>
            <person name="Xia L.Y."/>
            <person name="Li J."/>
            <person name="Zhao F."/>
            <person name="Cao W.C."/>
        </authorList>
    </citation>
    <scope>NUCLEOTIDE SEQUENCE</scope>
    <source>
        <strain evidence="4">Rmic-2018</strain>
    </source>
</reference>
<protein>
    <recommendedName>
        <fullName evidence="3">Peptidase M13 N-terminal domain-containing protein</fullName>
    </recommendedName>
</protein>
<dbReference type="InterPro" id="IPR042089">
    <property type="entry name" value="Peptidase_M13_dom_2"/>
</dbReference>
<dbReference type="PANTHER" id="PTHR11733:SF241">
    <property type="entry name" value="GH26575P-RELATED"/>
    <property type="match status" value="1"/>
</dbReference>
<evidence type="ECO:0000313" key="4">
    <source>
        <dbReference type="EMBL" id="KAH8018401.1"/>
    </source>
</evidence>
<feature type="compositionally biased region" description="Polar residues" evidence="2">
    <location>
        <begin position="79"/>
        <end position="101"/>
    </location>
</feature>
<dbReference type="SUPFAM" id="SSF55486">
    <property type="entry name" value="Metalloproteases ('zincins'), catalytic domain"/>
    <property type="match status" value="1"/>
</dbReference>
<organism evidence="4 5">
    <name type="scientific">Rhipicephalus microplus</name>
    <name type="common">Cattle tick</name>
    <name type="synonym">Boophilus microplus</name>
    <dbReference type="NCBI Taxonomy" id="6941"/>
    <lineage>
        <taxon>Eukaryota</taxon>
        <taxon>Metazoa</taxon>
        <taxon>Ecdysozoa</taxon>
        <taxon>Arthropoda</taxon>
        <taxon>Chelicerata</taxon>
        <taxon>Arachnida</taxon>
        <taxon>Acari</taxon>
        <taxon>Parasitiformes</taxon>
        <taxon>Ixodida</taxon>
        <taxon>Ixodoidea</taxon>
        <taxon>Ixodidae</taxon>
        <taxon>Rhipicephalinae</taxon>
        <taxon>Rhipicephalus</taxon>
        <taxon>Boophilus</taxon>
    </lineage>
</organism>
<evidence type="ECO:0000256" key="1">
    <source>
        <dbReference type="ARBA" id="ARBA00007357"/>
    </source>
</evidence>
<evidence type="ECO:0000313" key="5">
    <source>
        <dbReference type="Proteomes" id="UP000821866"/>
    </source>
</evidence>
<feature type="compositionally biased region" description="Pro residues" evidence="2">
    <location>
        <begin position="464"/>
        <end position="482"/>
    </location>
</feature>
<feature type="domain" description="Peptidase M13 N-terminal" evidence="3">
    <location>
        <begin position="1664"/>
        <end position="2026"/>
    </location>
</feature>
<reference evidence="4" key="2">
    <citation type="submission" date="2021-09" db="EMBL/GenBank/DDBJ databases">
        <authorList>
            <person name="Jia N."/>
            <person name="Wang J."/>
            <person name="Shi W."/>
            <person name="Du L."/>
            <person name="Sun Y."/>
            <person name="Zhan W."/>
            <person name="Jiang J."/>
            <person name="Wang Q."/>
            <person name="Zhang B."/>
            <person name="Ji P."/>
            <person name="Sakyi L.B."/>
            <person name="Cui X."/>
            <person name="Yuan T."/>
            <person name="Jiang B."/>
            <person name="Yang W."/>
            <person name="Lam T.T.-Y."/>
            <person name="Chang Q."/>
            <person name="Ding S."/>
            <person name="Wang X."/>
            <person name="Zhu J."/>
            <person name="Ruan X."/>
            <person name="Zhao L."/>
            <person name="Wei J."/>
            <person name="Que T."/>
            <person name="Du C."/>
            <person name="Cheng J."/>
            <person name="Dai P."/>
            <person name="Han X."/>
            <person name="Huang E."/>
            <person name="Gao Y."/>
            <person name="Liu J."/>
            <person name="Shao H."/>
            <person name="Ye R."/>
            <person name="Li L."/>
            <person name="Wei W."/>
            <person name="Wang X."/>
            <person name="Wang C."/>
            <person name="Huo Q."/>
            <person name="Li W."/>
            <person name="Guo W."/>
            <person name="Chen H."/>
            <person name="Chen S."/>
            <person name="Zhou L."/>
            <person name="Zhou L."/>
            <person name="Ni X."/>
            <person name="Tian J."/>
            <person name="Zhou Y."/>
            <person name="Sheng Y."/>
            <person name="Liu T."/>
            <person name="Pan Y."/>
            <person name="Xia L."/>
            <person name="Li J."/>
            <person name="Zhao F."/>
            <person name="Cao W."/>
        </authorList>
    </citation>
    <scope>NUCLEOTIDE SEQUENCE</scope>
    <source>
        <strain evidence="4">Rmic-2018</strain>
        <tissue evidence="4">Larvae</tissue>
    </source>
</reference>
<dbReference type="InterPro" id="IPR000718">
    <property type="entry name" value="Peptidase_M13"/>
</dbReference>
<feature type="compositionally biased region" description="Low complexity" evidence="2">
    <location>
        <begin position="256"/>
        <end position="271"/>
    </location>
</feature>
<feature type="compositionally biased region" description="Polar residues" evidence="2">
    <location>
        <begin position="49"/>
        <end position="63"/>
    </location>
</feature>
<dbReference type="Gene3D" id="3.40.390.10">
    <property type="entry name" value="Collagenase (Catalytic Domain)"/>
    <property type="match status" value="1"/>
</dbReference>
<feature type="region of interest" description="Disordered" evidence="2">
    <location>
        <begin position="377"/>
        <end position="482"/>
    </location>
</feature>
<dbReference type="EMBL" id="JABSTU010000010">
    <property type="protein sequence ID" value="KAH8018401.1"/>
    <property type="molecule type" value="Genomic_DNA"/>
</dbReference>
<feature type="region of interest" description="Disordered" evidence="2">
    <location>
        <begin position="49"/>
        <end position="193"/>
    </location>
</feature>
<feature type="compositionally biased region" description="Low complexity" evidence="2">
    <location>
        <begin position="397"/>
        <end position="414"/>
    </location>
</feature>
<feature type="compositionally biased region" description="Low complexity" evidence="2">
    <location>
        <begin position="377"/>
        <end position="386"/>
    </location>
</feature>
<dbReference type="VEuPathDB" id="VectorBase:LOC119181885"/>
<proteinExistence type="inferred from homology"/>
<dbReference type="Gene3D" id="1.10.1380.10">
    <property type="entry name" value="Neutral endopeptidase , domain2"/>
    <property type="match status" value="1"/>
</dbReference>
<dbReference type="PANTHER" id="PTHR11733">
    <property type="entry name" value="ZINC METALLOPROTEASE FAMILY M13 NEPRILYSIN-RELATED"/>
    <property type="match status" value="1"/>
</dbReference>
<feature type="region of interest" description="Disordered" evidence="2">
    <location>
        <begin position="1222"/>
        <end position="1351"/>
    </location>
</feature>
<evidence type="ECO:0000259" key="3">
    <source>
        <dbReference type="Pfam" id="PF05649"/>
    </source>
</evidence>
<dbReference type="PROSITE" id="PS51885">
    <property type="entry name" value="NEPRILYSIN"/>
    <property type="match status" value="1"/>
</dbReference>
<feature type="region of interest" description="Disordered" evidence="2">
    <location>
        <begin position="1126"/>
        <end position="1156"/>
    </location>
</feature>
<dbReference type="InterPro" id="IPR008753">
    <property type="entry name" value="Peptidase_M13_N"/>
</dbReference>
<dbReference type="InterPro" id="IPR024079">
    <property type="entry name" value="MetalloPept_cat_dom_sf"/>
</dbReference>
<feature type="region of interest" description="Disordered" evidence="2">
    <location>
        <begin position="1"/>
        <end position="24"/>
    </location>
</feature>
<name>A0A9J6D8U6_RHIMP</name>
<comment type="similarity">
    <text evidence="1">Belongs to the peptidase M13 family.</text>
</comment>